<dbReference type="EMBL" id="JAUYVT010000006">
    <property type="protein sequence ID" value="MDP2564699.1"/>
    <property type="molecule type" value="Genomic_DNA"/>
</dbReference>
<protein>
    <submittedName>
        <fullName evidence="1">NADP-binding protein</fullName>
    </submittedName>
</protein>
<proteinExistence type="predicted"/>
<dbReference type="Proteomes" id="UP001177212">
    <property type="component" value="Unassembled WGS sequence"/>
</dbReference>
<dbReference type="InterPro" id="IPR036291">
    <property type="entry name" value="NAD(P)-bd_dom_sf"/>
</dbReference>
<evidence type="ECO:0000313" key="1">
    <source>
        <dbReference type="EMBL" id="MDP2564699.1"/>
    </source>
</evidence>
<evidence type="ECO:0000313" key="2">
    <source>
        <dbReference type="Proteomes" id="UP001177212"/>
    </source>
</evidence>
<dbReference type="SUPFAM" id="SSF51735">
    <property type="entry name" value="NAD(P)-binding Rossmann-fold domains"/>
    <property type="match status" value="1"/>
</dbReference>
<gene>
    <name evidence="1" type="ORF">Q8W34_08635</name>
</gene>
<keyword evidence="2" id="KW-1185">Reference proteome</keyword>
<comment type="caution">
    <text evidence="1">The sequence shown here is derived from an EMBL/GenBank/DDBJ whole genome shotgun (WGS) entry which is preliminary data.</text>
</comment>
<dbReference type="PANTHER" id="PTHR40129:SF2">
    <property type="entry name" value="KETOPANTOATE REDUCTASE N-TERMINAL DOMAIN-CONTAINING PROTEIN"/>
    <property type="match status" value="1"/>
</dbReference>
<name>A0ABT9FD40_9GAMM</name>
<dbReference type="Gene3D" id="3.40.50.720">
    <property type="entry name" value="NAD(P)-binding Rossmann-like Domain"/>
    <property type="match status" value="1"/>
</dbReference>
<dbReference type="PANTHER" id="PTHR40129">
    <property type="entry name" value="KETOPANTOATE REDUCTASE N-TERMINAL DOMAIN-CONTAINING PROTEIN"/>
    <property type="match status" value="1"/>
</dbReference>
<reference evidence="1" key="1">
    <citation type="submission" date="2023-07" db="EMBL/GenBank/DDBJ databases">
        <title>Genome content predicts the carbon catabolic preferences of heterotrophic bacteria.</title>
        <authorList>
            <person name="Gralka M."/>
        </authorList>
    </citation>
    <scope>NUCLEOTIDE SEQUENCE</scope>
    <source>
        <strain evidence="1">4G09</strain>
    </source>
</reference>
<accession>A0ABT9FD40</accession>
<dbReference type="RefSeq" id="WP_305471883.1">
    <property type="nucleotide sequence ID" value="NZ_JAUYVT010000006.1"/>
</dbReference>
<sequence length="256" mass="28607">MQNKVNKLVVLGAGWLGHALCVNAQQEGWKVQGTRRSNTREFDFERQFKLEGNQLIHQVDLDNAFWVCAIPPRSRHSESNYPETLTAALALSKKLNAKGFLLCSSTGVYDQEPGVYSESSDIACANPRQTKLYQAEEQVLEQNGKVLRLAGLLGPNREPGKFVAGKELNTSSQQVVNMVHQQDVINAIFAVIAHWQVGQNIYNIVNPEHPTKADYYALKCKQHGGEMPKFTSDEKAERKVIGSAIEALDFNYQYGI</sequence>
<organism evidence="1 2">
    <name type="scientific">Pseudoalteromonas marina</name>
    <dbReference type="NCBI Taxonomy" id="267375"/>
    <lineage>
        <taxon>Bacteria</taxon>
        <taxon>Pseudomonadati</taxon>
        <taxon>Pseudomonadota</taxon>
        <taxon>Gammaproteobacteria</taxon>
        <taxon>Alteromonadales</taxon>
        <taxon>Pseudoalteromonadaceae</taxon>
        <taxon>Pseudoalteromonas</taxon>
    </lineage>
</organism>